<dbReference type="Proteomes" id="UP000078540">
    <property type="component" value="Unassembled WGS sequence"/>
</dbReference>
<sequence length="118" mass="12938">MSKARYCTNANAFEQNKGRETNTALWTSDCSTVVVAKKKKSSPRSAECVPWCIHILPFLIARVSDTERGEAFIAASTGTMRHGQCAPLRSARRDAMRRDATRRVASCVLHAGHGDASE</sequence>
<reference evidence="1 2" key="1">
    <citation type="submission" date="2015-09" db="EMBL/GenBank/DDBJ databases">
        <title>Atta colombica WGS genome.</title>
        <authorList>
            <person name="Nygaard S."/>
            <person name="Hu H."/>
            <person name="Boomsma J."/>
            <person name="Zhang G."/>
        </authorList>
    </citation>
    <scope>NUCLEOTIDE SEQUENCE [LARGE SCALE GENOMIC DNA]</scope>
    <source>
        <strain evidence="1">Treedump-2</strain>
        <tissue evidence="1">Whole body</tissue>
    </source>
</reference>
<evidence type="ECO:0000313" key="1">
    <source>
        <dbReference type="EMBL" id="KYM76004.1"/>
    </source>
</evidence>
<name>A0A195AVK3_9HYME</name>
<dbReference type="AlphaFoldDB" id="A0A195AVK3"/>
<gene>
    <name evidence="1" type="ORF">ALC53_13489</name>
</gene>
<evidence type="ECO:0000313" key="2">
    <source>
        <dbReference type="Proteomes" id="UP000078540"/>
    </source>
</evidence>
<protein>
    <submittedName>
        <fullName evidence="1">Uncharacterized protein</fullName>
    </submittedName>
</protein>
<dbReference type="EMBL" id="KQ976736">
    <property type="protein sequence ID" value="KYM76004.1"/>
    <property type="molecule type" value="Genomic_DNA"/>
</dbReference>
<keyword evidence="2" id="KW-1185">Reference proteome</keyword>
<accession>A0A195AVK3</accession>
<proteinExistence type="predicted"/>
<organism evidence="1 2">
    <name type="scientific">Atta colombica</name>
    <dbReference type="NCBI Taxonomy" id="520822"/>
    <lineage>
        <taxon>Eukaryota</taxon>
        <taxon>Metazoa</taxon>
        <taxon>Ecdysozoa</taxon>
        <taxon>Arthropoda</taxon>
        <taxon>Hexapoda</taxon>
        <taxon>Insecta</taxon>
        <taxon>Pterygota</taxon>
        <taxon>Neoptera</taxon>
        <taxon>Endopterygota</taxon>
        <taxon>Hymenoptera</taxon>
        <taxon>Apocrita</taxon>
        <taxon>Aculeata</taxon>
        <taxon>Formicoidea</taxon>
        <taxon>Formicidae</taxon>
        <taxon>Myrmicinae</taxon>
        <taxon>Atta</taxon>
    </lineage>
</organism>